<protein>
    <submittedName>
        <fullName evidence="2">Putative secreted protein</fullName>
    </submittedName>
</protein>
<reference evidence="2" key="1">
    <citation type="journal article" date="2015" name="PLoS ONE">
        <title>An Insight into the Sialome of the Lone Star Tick, Amblyomma americanum, with a Glimpse on Its Time Dependent Gene Expression.</title>
        <authorList>
            <person name="Karim S."/>
            <person name="Ribeiro J.M."/>
        </authorList>
    </citation>
    <scope>NUCLEOTIDE SEQUENCE</scope>
    <source>
        <tissue evidence="2">Salivary gland</tissue>
    </source>
</reference>
<organism evidence="2">
    <name type="scientific">Amblyomma americanum</name>
    <name type="common">Lone star tick</name>
    <dbReference type="NCBI Taxonomy" id="6943"/>
    <lineage>
        <taxon>Eukaryota</taxon>
        <taxon>Metazoa</taxon>
        <taxon>Ecdysozoa</taxon>
        <taxon>Arthropoda</taxon>
        <taxon>Chelicerata</taxon>
        <taxon>Arachnida</taxon>
        <taxon>Acari</taxon>
        <taxon>Parasitiformes</taxon>
        <taxon>Ixodida</taxon>
        <taxon>Ixodoidea</taxon>
        <taxon>Ixodidae</taxon>
        <taxon>Amblyomminae</taxon>
        <taxon>Amblyomma</taxon>
    </lineage>
</organism>
<name>A0A0C9SE37_AMBAM</name>
<evidence type="ECO:0000256" key="1">
    <source>
        <dbReference type="SAM" id="SignalP"/>
    </source>
</evidence>
<dbReference type="AlphaFoldDB" id="A0A0C9SE37"/>
<feature type="signal peptide" evidence="1">
    <location>
        <begin position="1"/>
        <end position="18"/>
    </location>
</feature>
<accession>A0A0C9SE37</accession>
<dbReference type="EMBL" id="GBZX01000308">
    <property type="protein sequence ID" value="JAG92432.1"/>
    <property type="molecule type" value="mRNA"/>
</dbReference>
<proteinExistence type="evidence at transcript level"/>
<sequence length="191" mass="21687">MCLLLHLSFILFIAGALGCNMPKQTLQLRFDYDNKDKMSFQTVQNLKAFINDLLKKVTIIFEDPEFQKAHKLNITLSFRLRYTEYRRDNIYIFLADKVEKRITTASAQSAFAQVGQRWREDTADAVVLLVLYPRPQGLNNLFKNATRSAGGCSAGYATALAVDRFYLSVEMQAAEILAKIMVGSACLHNNY</sequence>
<evidence type="ECO:0000313" key="2">
    <source>
        <dbReference type="EMBL" id="JAG92432.1"/>
    </source>
</evidence>
<feature type="chain" id="PRO_5002203436" evidence="1">
    <location>
        <begin position="19"/>
        <end position="191"/>
    </location>
</feature>
<keyword evidence="1" id="KW-0732">Signal</keyword>